<accession>A0ABQ9VCE3</accession>
<comment type="caution">
    <text evidence="1">The sequence shown here is derived from an EMBL/GenBank/DDBJ whole genome shotgun (WGS) entry which is preliminary data.</text>
</comment>
<evidence type="ECO:0000313" key="2">
    <source>
        <dbReference type="Proteomes" id="UP001266305"/>
    </source>
</evidence>
<reference evidence="1 2" key="1">
    <citation type="submission" date="2023-05" db="EMBL/GenBank/DDBJ databases">
        <title>B98-5 Cell Line De Novo Hybrid Assembly: An Optical Mapping Approach.</title>
        <authorList>
            <person name="Kananen K."/>
            <person name="Auerbach J.A."/>
            <person name="Kautto E."/>
            <person name="Blachly J.S."/>
        </authorList>
    </citation>
    <scope>NUCLEOTIDE SEQUENCE [LARGE SCALE GENOMIC DNA]</scope>
    <source>
        <strain evidence="1">B95-8</strain>
        <tissue evidence="1">Cell line</tissue>
    </source>
</reference>
<dbReference type="Proteomes" id="UP001266305">
    <property type="component" value="Unassembled WGS sequence"/>
</dbReference>
<evidence type="ECO:0000313" key="1">
    <source>
        <dbReference type="EMBL" id="KAK2107030.1"/>
    </source>
</evidence>
<dbReference type="EMBL" id="JASSZA010000007">
    <property type="protein sequence ID" value="KAK2107030.1"/>
    <property type="molecule type" value="Genomic_DNA"/>
</dbReference>
<protein>
    <submittedName>
        <fullName evidence="1">Uncharacterized protein</fullName>
    </submittedName>
</protein>
<gene>
    <name evidence="1" type="ORF">P7K49_016544</name>
</gene>
<organism evidence="1 2">
    <name type="scientific">Saguinus oedipus</name>
    <name type="common">Cotton-top tamarin</name>
    <name type="synonym">Oedipomidas oedipus</name>
    <dbReference type="NCBI Taxonomy" id="9490"/>
    <lineage>
        <taxon>Eukaryota</taxon>
        <taxon>Metazoa</taxon>
        <taxon>Chordata</taxon>
        <taxon>Craniata</taxon>
        <taxon>Vertebrata</taxon>
        <taxon>Euteleostomi</taxon>
        <taxon>Mammalia</taxon>
        <taxon>Eutheria</taxon>
        <taxon>Euarchontoglires</taxon>
        <taxon>Primates</taxon>
        <taxon>Haplorrhini</taxon>
        <taxon>Platyrrhini</taxon>
        <taxon>Cebidae</taxon>
        <taxon>Callitrichinae</taxon>
        <taxon>Saguinus</taxon>
    </lineage>
</organism>
<name>A0ABQ9VCE3_SAGOE</name>
<proteinExistence type="predicted"/>
<sequence>MAFGALPGPRVPESEIHLGQTLPHIEEGAVSRKAQRAVAPRNRSLIVSFKLIAETSEALAASFGSPFLSAFSTFPWQNPSHFLEVGTYLEEKKGHTSPESYLLSPHPPQACRVPAQLPTSPGVASEGRETCHWCLQTVFVVVKILLTPSQHRQEGGVSGREKAMASLLMSGLVTSHAHTEKRLSKISEVTRNDQFLPTSFTFDIAECVFGPIVVIELFLNVTMAIRTLERAQFQLANLVKKGFLKDSLGFILTCWVKAGECE</sequence>
<keyword evidence="2" id="KW-1185">Reference proteome</keyword>